<protein>
    <submittedName>
        <fullName evidence="3">SUMF1/EgtB/PvdO family nonheme iron enzyme</fullName>
    </submittedName>
</protein>
<feature type="region of interest" description="Disordered" evidence="1">
    <location>
        <begin position="34"/>
        <end position="68"/>
    </location>
</feature>
<sequence>MGLGEQRSVRAPGRAPGGKALAAAASLAGLLAASPGCDRGGAPPGADADLDAAPPWDVSQNEPEPRPGMAWIPKGVLIAGTPPDRLPRIADEEMAGAQVVMHGFYIDIFSYPNEVGAIPTTNIAQDEARALCEAQGKRLCTELEIERACKGPDNTTYEYGDTYKAPVCATGQSRVLTPNGVNAGCVSAFGVHDLHGGVWTWTSSQWQRDSGKPGLVTLRGGNGPAGELVGRCAHGRGAKPDTRRPEVGVRCCAGEVNSFEVVLDVTRDRPLRLEPLVDPRAAAQLAELAPEEARNAPRAGSAAGAFSVDRTWTWHPRGNEELVLGGGCARPAGVNGAPRSRAKRAKRARPGDGTTCGLLVARMRMSAPALLAFVPSDLWEPTIGETDSPRELFLYGGDALGAFRRRITYEWGKIGVADKERKRKHKGRRGLSYD</sequence>
<dbReference type="Pfam" id="PF03781">
    <property type="entry name" value="FGE-sulfatase"/>
    <property type="match status" value="1"/>
</dbReference>
<keyword evidence="4" id="KW-1185">Reference proteome</keyword>
<accession>A0ABT5CJM1</accession>
<dbReference type="InterPro" id="IPR042095">
    <property type="entry name" value="SUMF_sf"/>
</dbReference>
<proteinExistence type="predicted"/>
<evidence type="ECO:0000313" key="3">
    <source>
        <dbReference type="EMBL" id="MDC0685282.1"/>
    </source>
</evidence>
<comment type="caution">
    <text evidence="3">The sequence shown here is derived from an EMBL/GenBank/DDBJ whole genome shotgun (WGS) entry which is preliminary data.</text>
</comment>
<feature type="domain" description="Sulfatase-modifying factor enzyme-like" evidence="2">
    <location>
        <begin position="117"/>
        <end position="252"/>
    </location>
</feature>
<evidence type="ECO:0000313" key="4">
    <source>
        <dbReference type="Proteomes" id="UP001217485"/>
    </source>
</evidence>
<organism evidence="3 4">
    <name type="scientific">Sorangium atrum</name>
    <dbReference type="NCBI Taxonomy" id="2995308"/>
    <lineage>
        <taxon>Bacteria</taxon>
        <taxon>Pseudomonadati</taxon>
        <taxon>Myxococcota</taxon>
        <taxon>Polyangia</taxon>
        <taxon>Polyangiales</taxon>
        <taxon>Polyangiaceae</taxon>
        <taxon>Sorangium</taxon>
    </lineage>
</organism>
<dbReference type="PANTHER" id="PTHR23150:SF19">
    <property type="entry name" value="FORMYLGLYCINE-GENERATING ENZYME"/>
    <property type="match status" value="1"/>
</dbReference>
<dbReference type="Gene3D" id="3.90.1580.10">
    <property type="entry name" value="paralog of FGE (formylglycine-generating enzyme)"/>
    <property type="match status" value="1"/>
</dbReference>
<dbReference type="SUPFAM" id="SSF56436">
    <property type="entry name" value="C-type lectin-like"/>
    <property type="match status" value="1"/>
</dbReference>
<evidence type="ECO:0000259" key="2">
    <source>
        <dbReference type="Pfam" id="PF03781"/>
    </source>
</evidence>
<gene>
    <name evidence="3" type="ORF">POL72_46655</name>
</gene>
<dbReference type="Proteomes" id="UP001217485">
    <property type="component" value="Unassembled WGS sequence"/>
</dbReference>
<dbReference type="InterPro" id="IPR051043">
    <property type="entry name" value="Sulfatase_Mod_Factor_Kinase"/>
</dbReference>
<reference evidence="3 4" key="1">
    <citation type="submission" date="2023-01" db="EMBL/GenBank/DDBJ databases">
        <title>Minimal conservation of predation-associated metabolite biosynthetic gene clusters underscores biosynthetic potential of Myxococcota including descriptions for ten novel species: Archangium lansinium sp. nov., Myxococcus landrumus sp. nov., Nannocystis bai.</title>
        <authorList>
            <person name="Ahearne A."/>
            <person name="Stevens C."/>
            <person name="Dowd S."/>
        </authorList>
    </citation>
    <scope>NUCLEOTIDE SEQUENCE [LARGE SCALE GENOMIC DNA]</scope>
    <source>
        <strain evidence="3 4">WIWO2</strain>
    </source>
</reference>
<name>A0ABT5CJM1_9BACT</name>
<dbReference type="InterPro" id="IPR016187">
    <property type="entry name" value="CTDL_fold"/>
</dbReference>
<evidence type="ECO:0000256" key="1">
    <source>
        <dbReference type="SAM" id="MobiDB-lite"/>
    </source>
</evidence>
<dbReference type="EMBL" id="JAQNDK010000006">
    <property type="protein sequence ID" value="MDC0685282.1"/>
    <property type="molecule type" value="Genomic_DNA"/>
</dbReference>
<dbReference type="InterPro" id="IPR005532">
    <property type="entry name" value="SUMF_dom"/>
</dbReference>
<dbReference type="PANTHER" id="PTHR23150">
    <property type="entry name" value="SULFATASE MODIFYING FACTOR 1, 2"/>
    <property type="match status" value="1"/>
</dbReference>
<feature type="compositionally biased region" description="Low complexity" evidence="1">
    <location>
        <begin position="44"/>
        <end position="57"/>
    </location>
</feature>
<dbReference type="RefSeq" id="WP_272103469.1">
    <property type="nucleotide sequence ID" value="NZ_JAQNDK010000006.1"/>
</dbReference>